<protein>
    <submittedName>
        <fullName evidence="1">Uncharacterized protein</fullName>
    </submittedName>
</protein>
<dbReference type="Proteomes" id="UP001281147">
    <property type="component" value="Unassembled WGS sequence"/>
</dbReference>
<keyword evidence="2" id="KW-1185">Reference proteome</keyword>
<dbReference type="EMBL" id="JAUTXU010000094">
    <property type="protein sequence ID" value="KAK3709258.1"/>
    <property type="molecule type" value="Genomic_DNA"/>
</dbReference>
<sequence>MSGGDDGTTADNVSNARETAGPDGVVVKVAEVAQEKQDAPNVEPPLADEFGLPFKPPRRRRWSEDDSDDSVNGQGEDGMESEEFEDAQERPIDEPKRSKSTILSAARM</sequence>
<reference evidence="1" key="1">
    <citation type="submission" date="2023-07" db="EMBL/GenBank/DDBJ databases">
        <title>Black Yeasts Isolated from many extreme environments.</title>
        <authorList>
            <person name="Coleine C."/>
            <person name="Stajich J.E."/>
            <person name="Selbmann L."/>
        </authorList>
    </citation>
    <scope>NUCLEOTIDE SEQUENCE</scope>
    <source>
        <strain evidence="1">CCFEE 5714</strain>
    </source>
</reference>
<evidence type="ECO:0000313" key="2">
    <source>
        <dbReference type="Proteomes" id="UP001281147"/>
    </source>
</evidence>
<comment type="caution">
    <text evidence="1">The sequence shown here is derived from an EMBL/GenBank/DDBJ whole genome shotgun (WGS) entry which is preliminary data.</text>
</comment>
<evidence type="ECO:0000313" key="1">
    <source>
        <dbReference type="EMBL" id="KAK3709258.1"/>
    </source>
</evidence>
<accession>A0ACC3N3G3</accession>
<proteinExistence type="predicted"/>
<name>A0ACC3N3G3_9PEZI</name>
<gene>
    <name evidence="1" type="ORF">LTR37_010996</name>
</gene>
<organism evidence="1 2">
    <name type="scientific">Vermiconidia calcicola</name>
    <dbReference type="NCBI Taxonomy" id="1690605"/>
    <lineage>
        <taxon>Eukaryota</taxon>
        <taxon>Fungi</taxon>
        <taxon>Dikarya</taxon>
        <taxon>Ascomycota</taxon>
        <taxon>Pezizomycotina</taxon>
        <taxon>Dothideomycetes</taxon>
        <taxon>Dothideomycetidae</taxon>
        <taxon>Mycosphaerellales</taxon>
        <taxon>Extremaceae</taxon>
        <taxon>Vermiconidia</taxon>
    </lineage>
</organism>